<evidence type="ECO:0000313" key="2">
    <source>
        <dbReference type="EMBL" id="KAF2501054.1"/>
    </source>
</evidence>
<accession>A0A6A6R9H1</accession>
<sequence>MHPSLLSAICFLSTSLIVNAHPKPPPHDATYLNYTTIPNLFLQDSPTTHASRRWGGRRRSRCARLGSGWFCGGCRCRSGNLRVRCGGV</sequence>
<proteinExistence type="predicted"/>
<organism evidence="2 3">
    <name type="scientific">Lophium mytilinum</name>
    <dbReference type="NCBI Taxonomy" id="390894"/>
    <lineage>
        <taxon>Eukaryota</taxon>
        <taxon>Fungi</taxon>
        <taxon>Dikarya</taxon>
        <taxon>Ascomycota</taxon>
        <taxon>Pezizomycotina</taxon>
        <taxon>Dothideomycetes</taxon>
        <taxon>Pleosporomycetidae</taxon>
        <taxon>Mytilinidiales</taxon>
        <taxon>Mytilinidiaceae</taxon>
        <taxon>Lophium</taxon>
    </lineage>
</organism>
<gene>
    <name evidence="2" type="ORF">BU16DRAFT_522107</name>
</gene>
<dbReference type="EMBL" id="MU004182">
    <property type="protein sequence ID" value="KAF2501054.1"/>
    <property type="molecule type" value="Genomic_DNA"/>
</dbReference>
<evidence type="ECO:0000313" key="3">
    <source>
        <dbReference type="Proteomes" id="UP000799750"/>
    </source>
</evidence>
<reference evidence="2" key="1">
    <citation type="journal article" date="2020" name="Stud. Mycol.">
        <title>101 Dothideomycetes genomes: a test case for predicting lifestyles and emergence of pathogens.</title>
        <authorList>
            <person name="Haridas S."/>
            <person name="Albert R."/>
            <person name="Binder M."/>
            <person name="Bloem J."/>
            <person name="Labutti K."/>
            <person name="Salamov A."/>
            <person name="Andreopoulos B."/>
            <person name="Baker S."/>
            <person name="Barry K."/>
            <person name="Bills G."/>
            <person name="Bluhm B."/>
            <person name="Cannon C."/>
            <person name="Castanera R."/>
            <person name="Culley D."/>
            <person name="Daum C."/>
            <person name="Ezra D."/>
            <person name="Gonzalez J."/>
            <person name="Henrissat B."/>
            <person name="Kuo A."/>
            <person name="Liang C."/>
            <person name="Lipzen A."/>
            <person name="Lutzoni F."/>
            <person name="Magnuson J."/>
            <person name="Mondo S."/>
            <person name="Nolan M."/>
            <person name="Ohm R."/>
            <person name="Pangilinan J."/>
            <person name="Park H.-J."/>
            <person name="Ramirez L."/>
            <person name="Alfaro M."/>
            <person name="Sun H."/>
            <person name="Tritt A."/>
            <person name="Yoshinaga Y."/>
            <person name="Zwiers L.-H."/>
            <person name="Turgeon B."/>
            <person name="Goodwin S."/>
            <person name="Spatafora J."/>
            <person name="Crous P."/>
            <person name="Grigoriev I."/>
        </authorList>
    </citation>
    <scope>NUCLEOTIDE SEQUENCE</scope>
    <source>
        <strain evidence="2">CBS 269.34</strain>
    </source>
</reference>
<evidence type="ECO:0000256" key="1">
    <source>
        <dbReference type="SAM" id="SignalP"/>
    </source>
</evidence>
<protein>
    <submittedName>
        <fullName evidence="2">Uncharacterized protein</fullName>
    </submittedName>
</protein>
<feature type="chain" id="PRO_5025546898" evidence="1">
    <location>
        <begin position="21"/>
        <end position="88"/>
    </location>
</feature>
<dbReference type="Proteomes" id="UP000799750">
    <property type="component" value="Unassembled WGS sequence"/>
</dbReference>
<dbReference type="AlphaFoldDB" id="A0A6A6R9H1"/>
<keyword evidence="3" id="KW-1185">Reference proteome</keyword>
<feature type="signal peptide" evidence="1">
    <location>
        <begin position="1"/>
        <end position="20"/>
    </location>
</feature>
<keyword evidence="1" id="KW-0732">Signal</keyword>
<name>A0A6A6R9H1_9PEZI</name>